<dbReference type="PANTHER" id="PTHR10587">
    <property type="entry name" value="GLYCOSYL TRANSFERASE-RELATED"/>
    <property type="match status" value="1"/>
</dbReference>
<sequence>MNKPLASMSLDLDDQWSYMKVHGDDGWDLYPSYLDIVVPFFLDLLDEMDIKITFFIVGQDAVFEKNQKILKSIIDRGHEIGNHSFHHESWLKTYTKEKIEKEIILAEDAILKATGQKTRCFRGPGFSWSNDLLEVLAKRDYIFDASILPTYISPLMRRYYFWKSKLSKEERESRKELFGSFKEGFYSLKPFNWKLENGSSLLEIPVTTIPVFKIPFHLSYLIFISGFSMLLMKAYLNFSLLMCKITKTSPSILLHPLDLISGDKVPQLAFFPGMNLPTEKKIDVFKYTLNRIKKDFEVLPMLNFADGLIRQKLNIKDVPAGKS</sequence>
<comment type="caution">
    <text evidence="3">The sequence shown here is derived from an EMBL/GenBank/DDBJ whole genome shotgun (WGS) entry which is preliminary data.</text>
</comment>
<dbReference type="EMBL" id="JBCDNA010000003">
    <property type="protein sequence ID" value="MEL4457156.1"/>
    <property type="molecule type" value="Genomic_DNA"/>
</dbReference>
<evidence type="ECO:0000313" key="4">
    <source>
        <dbReference type="Proteomes" id="UP001474120"/>
    </source>
</evidence>
<evidence type="ECO:0000313" key="3">
    <source>
        <dbReference type="EMBL" id="MEL4457156.1"/>
    </source>
</evidence>
<keyword evidence="4" id="KW-1185">Reference proteome</keyword>
<dbReference type="SUPFAM" id="SSF88713">
    <property type="entry name" value="Glycoside hydrolase/deacetylase"/>
    <property type="match status" value="1"/>
</dbReference>
<dbReference type="InterPro" id="IPR002509">
    <property type="entry name" value="NODB_dom"/>
</dbReference>
<evidence type="ECO:0000256" key="1">
    <source>
        <dbReference type="SAM" id="Phobius"/>
    </source>
</evidence>
<keyword evidence="1" id="KW-0812">Transmembrane</keyword>
<dbReference type="Gene3D" id="3.20.20.370">
    <property type="entry name" value="Glycoside hydrolase/deacetylase"/>
    <property type="match status" value="1"/>
</dbReference>
<accession>A0ABU9L3Z2</accession>
<protein>
    <submittedName>
        <fullName evidence="3">Polysaccharide deacetylase family protein</fullName>
    </submittedName>
</protein>
<dbReference type="Pfam" id="PF01522">
    <property type="entry name" value="Polysacc_deac_1"/>
    <property type="match status" value="1"/>
</dbReference>
<keyword evidence="1" id="KW-0472">Membrane</keyword>
<dbReference type="InterPro" id="IPR050248">
    <property type="entry name" value="Polysacc_deacetylase_ArnD"/>
</dbReference>
<proteinExistence type="predicted"/>
<dbReference type="InterPro" id="IPR011330">
    <property type="entry name" value="Glyco_hydro/deAcase_b/a-brl"/>
</dbReference>
<keyword evidence="1" id="KW-1133">Transmembrane helix</keyword>
<feature type="domain" description="NodB homology" evidence="2">
    <location>
        <begin position="17"/>
        <end position="151"/>
    </location>
</feature>
<reference evidence="3 4" key="1">
    <citation type="submission" date="2024-04" db="EMBL/GenBank/DDBJ databases">
        <title>whole genome sequencing of Lutimonas vermicola strain IMCC1616.</title>
        <authorList>
            <person name="Bae S.S."/>
        </authorList>
    </citation>
    <scope>NUCLEOTIDE SEQUENCE [LARGE SCALE GENOMIC DNA]</scope>
    <source>
        <strain evidence="3 4">IMCC1616</strain>
    </source>
</reference>
<dbReference type="Proteomes" id="UP001474120">
    <property type="component" value="Unassembled WGS sequence"/>
</dbReference>
<dbReference type="RefSeq" id="WP_342161316.1">
    <property type="nucleotide sequence ID" value="NZ_JBCDNA010000003.1"/>
</dbReference>
<gene>
    <name evidence="3" type="ORF">AABB81_14710</name>
</gene>
<organism evidence="3 4">
    <name type="scientific">Lutimonas vermicola</name>
    <dbReference type="NCBI Taxonomy" id="414288"/>
    <lineage>
        <taxon>Bacteria</taxon>
        <taxon>Pseudomonadati</taxon>
        <taxon>Bacteroidota</taxon>
        <taxon>Flavobacteriia</taxon>
        <taxon>Flavobacteriales</taxon>
        <taxon>Flavobacteriaceae</taxon>
        <taxon>Lutimonas</taxon>
    </lineage>
</organism>
<name>A0ABU9L3Z2_9FLAO</name>
<dbReference type="CDD" id="cd10940">
    <property type="entry name" value="CE4_PuuE_HpPgdA_like_1"/>
    <property type="match status" value="1"/>
</dbReference>
<feature type="transmembrane region" description="Helical" evidence="1">
    <location>
        <begin position="218"/>
        <end position="236"/>
    </location>
</feature>
<evidence type="ECO:0000259" key="2">
    <source>
        <dbReference type="PROSITE" id="PS51677"/>
    </source>
</evidence>
<dbReference type="PROSITE" id="PS51677">
    <property type="entry name" value="NODB"/>
    <property type="match status" value="1"/>
</dbReference>